<comment type="caution">
    <text evidence="2">The sequence shown here is derived from an EMBL/GenBank/DDBJ whole genome shotgun (WGS) entry which is preliminary data.</text>
</comment>
<gene>
    <name evidence="2" type="ORF">GCM10022394_04530</name>
</gene>
<proteinExistence type="predicted"/>
<dbReference type="Pfam" id="PF04411">
    <property type="entry name" value="PDDEXK_7"/>
    <property type="match status" value="1"/>
</dbReference>
<dbReference type="InterPro" id="IPR018633">
    <property type="entry name" value="DUF2357"/>
</dbReference>
<evidence type="ECO:0000259" key="1">
    <source>
        <dbReference type="Pfam" id="PF09823"/>
    </source>
</evidence>
<evidence type="ECO:0000313" key="3">
    <source>
        <dbReference type="Proteomes" id="UP001500795"/>
    </source>
</evidence>
<name>A0ABP6V7T6_9GAMM</name>
<dbReference type="Pfam" id="PF09823">
    <property type="entry name" value="DUF2357"/>
    <property type="match status" value="1"/>
</dbReference>
<reference evidence="3" key="1">
    <citation type="journal article" date="2019" name="Int. J. Syst. Evol. Microbiol.">
        <title>The Global Catalogue of Microorganisms (GCM) 10K type strain sequencing project: providing services to taxonomists for standard genome sequencing and annotation.</title>
        <authorList>
            <consortium name="The Broad Institute Genomics Platform"/>
            <consortium name="The Broad Institute Genome Sequencing Center for Infectious Disease"/>
            <person name="Wu L."/>
            <person name="Ma J."/>
        </authorList>
    </citation>
    <scope>NUCLEOTIDE SEQUENCE [LARGE SCALE GENOMIC DNA]</scope>
    <source>
        <strain evidence="3">JCM 17110</strain>
    </source>
</reference>
<accession>A0ABP6V7T6</accession>
<dbReference type="InterPro" id="IPR007505">
    <property type="entry name" value="PDDEXK_7"/>
</dbReference>
<dbReference type="Proteomes" id="UP001500795">
    <property type="component" value="Unassembled WGS sequence"/>
</dbReference>
<keyword evidence="3" id="KW-1185">Reference proteome</keyword>
<dbReference type="EMBL" id="BAABCX010000001">
    <property type="protein sequence ID" value="GAA3528450.1"/>
    <property type="molecule type" value="Genomic_DNA"/>
</dbReference>
<sequence>MELFISQKQGEQAAPCGCLSPGLPFTGCMEMQTYLIAVPCEQARLYVDDAPLDMDARQQYWEWQPGFYAGSVELELELPQLRDPIRYVVDVGPEQQKTGREQYLEYLQQIADFDPGLLLGREPAMHGLGGRSASPEQVWLEYARLRQFIGRYLNGLKQICERPIIRHASQRANMPLSVAKRVDGTSLQQLATRPGLLAALAGEPEATDTAVTDADPRINVPFFEPTMDTPANRLVARQLTEVRRRVRVLEQRLSTMATKASETETDICARLPRRRKYLAQLDRQLARIAASLPFAVANISKKSGAELNSVAGYPHYSQAHRMGIRLLRQGLSDLADDEQHALAPTWAIYEAWCFVALSHALKQRFPDLNWALKIQQTSADLLLSGSGNGMTIQLYYQMTCRGMSKPNSYKYYSITGERRPDLVLEVTEQGMTRFICLDSKYSASRRRILDAMSSAHIYHDALRRDEDRAQLSLILVPANKELKELTEGDYWRKHGVGCYSMREMKDAQELLGKLLWSELPVRLQA</sequence>
<feature type="domain" description="DUF2357" evidence="1">
    <location>
        <begin position="67"/>
        <end position="281"/>
    </location>
</feature>
<protein>
    <recommendedName>
        <fullName evidence="1">DUF2357 domain-containing protein</fullName>
    </recommendedName>
</protein>
<evidence type="ECO:0000313" key="2">
    <source>
        <dbReference type="EMBL" id="GAA3528450.1"/>
    </source>
</evidence>
<dbReference type="RefSeq" id="WP_344954313.1">
    <property type="nucleotide sequence ID" value="NZ_BAABCX010000001.1"/>
</dbReference>
<organism evidence="2 3">
    <name type="scientific">Zobellella aerophila</name>
    <dbReference type="NCBI Taxonomy" id="870480"/>
    <lineage>
        <taxon>Bacteria</taxon>
        <taxon>Pseudomonadati</taxon>
        <taxon>Pseudomonadota</taxon>
        <taxon>Gammaproteobacteria</taxon>
        <taxon>Aeromonadales</taxon>
        <taxon>Aeromonadaceae</taxon>
        <taxon>Zobellella</taxon>
    </lineage>
</organism>